<reference evidence="7" key="1">
    <citation type="submission" date="2020-03" db="EMBL/GenBank/DDBJ databases">
        <title>Studies in the Genomics of Life Span.</title>
        <authorList>
            <person name="Glass D."/>
        </authorList>
    </citation>
    <scope>NUCLEOTIDE SEQUENCE</scope>
    <source>
        <strain evidence="7">SUZIE</strain>
        <tissue evidence="7">Muscle</tissue>
    </source>
</reference>
<evidence type="ECO:0000256" key="3">
    <source>
        <dbReference type="ARBA" id="ARBA00023069"/>
    </source>
</evidence>
<feature type="coiled-coil region" evidence="4">
    <location>
        <begin position="332"/>
        <end position="373"/>
    </location>
</feature>
<evidence type="ECO:0000256" key="1">
    <source>
        <dbReference type="ARBA" id="ARBA00004138"/>
    </source>
</evidence>
<keyword evidence="3" id="KW-0966">Cell projection</keyword>
<feature type="region of interest" description="Disordered" evidence="5">
    <location>
        <begin position="236"/>
        <end position="317"/>
    </location>
</feature>
<dbReference type="GO" id="GO:0036064">
    <property type="term" value="C:ciliary basal body"/>
    <property type="evidence" value="ECO:0007669"/>
    <property type="project" value="TreeGrafter"/>
</dbReference>
<dbReference type="InterPro" id="IPR025252">
    <property type="entry name" value="DUF4200"/>
</dbReference>
<feature type="coiled-coil region" evidence="4">
    <location>
        <begin position="110"/>
        <end position="137"/>
    </location>
</feature>
<keyword evidence="8" id="KW-1185">Reference proteome</keyword>
<dbReference type="InterPro" id="IPR051147">
    <property type="entry name" value="CFAP_domain-containing"/>
</dbReference>
<protein>
    <submittedName>
        <fullName evidence="7">Coiled-coil domain-containing protein 37</fullName>
    </submittedName>
</protein>
<sequence>MSGDVDFFLFRDQELNKTITEREEKKGMQVHQKTTYSSKVSAQQTNLRRELLLEEEAEDKELQEEVEQMRLFHQNSAWKLAMTKEKKMEPETLSSYLEHKRKMFLIQYAVDMKRSEMQRLEALAAREESRLELAERSLERDAVLFDEFLRENDGSSVQAMRVAEKETKAKMDKIAEIRDLTTQIMHMKSEISKFEDTLLHYKAYKDFLYKMSPKEWLEEQEKRRLALKKAKEIANAPLKGGGYPMPGDKGPGTRSKVAPLLGREPQSMKKPVKPVQVPRVGQALLSSSPQPTAPGHLETGRSSSDPTPEDSDSDGEDQALYFTEPQQLLDVFMNLEEQNLSLIQNTQEMEETLEELNLTLKNTHLRMEKEVNQLKQWITTMTMSIAKEEEMASELELKSRVFHFGEYKGDQQDKLLESLNHKVLDVYRHCVVGQQEASLGTVQMLTIIEHQLEELLENLERVPTARVEQIEKAKEKERHLRLREEKVQMEKLLQEERLQRARARAQAEIKRKRGRKLVCRSRPPAVKAKEEPAHPQVDREKEEMLFFFT</sequence>
<dbReference type="PANTHER" id="PTHR21683">
    <property type="entry name" value="COILED-COIL DOMAIN-CONTAINING PROTEIN 42 LIKE-2-LIKE-RELATED"/>
    <property type="match status" value="1"/>
</dbReference>
<keyword evidence="3" id="KW-0969">Cilium</keyword>
<feature type="compositionally biased region" description="Acidic residues" evidence="5">
    <location>
        <begin position="307"/>
        <end position="317"/>
    </location>
</feature>
<evidence type="ECO:0000256" key="2">
    <source>
        <dbReference type="ARBA" id="ARBA00023054"/>
    </source>
</evidence>
<accession>A0AA41SXW0</accession>
<feature type="coiled-coil region" evidence="4">
    <location>
        <begin position="470"/>
        <end position="515"/>
    </location>
</feature>
<organism evidence="7 8">
    <name type="scientific">Sciurus carolinensis</name>
    <name type="common">Eastern gray squirrel</name>
    <dbReference type="NCBI Taxonomy" id="30640"/>
    <lineage>
        <taxon>Eukaryota</taxon>
        <taxon>Metazoa</taxon>
        <taxon>Chordata</taxon>
        <taxon>Craniata</taxon>
        <taxon>Vertebrata</taxon>
        <taxon>Euteleostomi</taxon>
        <taxon>Mammalia</taxon>
        <taxon>Eutheria</taxon>
        <taxon>Euarchontoglires</taxon>
        <taxon>Glires</taxon>
        <taxon>Rodentia</taxon>
        <taxon>Sciuromorpha</taxon>
        <taxon>Sciuridae</taxon>
        <taxon>Sciurinae</taxon>
        <taxon>Sciurini</taxon>
        <taxon>Sciurus</taxon>
    </lineage>
</organism>
<dbReference type="Pfam" id="PF13863">
    <property type="entry name" value="DUF4200"/>
    <property type="match status" value="1"/>
</dbReference>
<feature type="domain" description="DUF4200" evidence="6">
    <location>
        <begin position="96"/>
        <end position="214"/>
    </location>
</feature>
<evidence type="ECO:0000259" key="6">
    <source>
        <dbReference type="Pfam" id="PF13863"/>
    </source>
</evidence>
<name>A0AA41SXW0_SCICA</name>
<keyword evidence="2 4" id="KW-0175">Coiled coil</keyword>
<evidence type="ECO:0000256" key="5">
    <source>
        <dbReference type="SAM" id="MobiDB-lite"/>
    </source>
</evidence>
<dbReference type="PANTHER" id="PTHR21683:SF5">
    <property type="entry name" value="CILIA- AND FLAGELLA-ASSOCIATED PROTEIN 100"/>
    <property type="match status" value="1"/>
</dbReference>
<evidence type="ECO:0000313" key="7">
    <source>
        <dbReference type="EMBL" id="MBZ3876481.1"/>
    </source>
</evidence>
<gene>
    <name evidence="7" type="ORF">SUZIE_138155</name>
</gene>
<evidence type="ECO:0000256" key="4">
    <source>
        <dbReference type="SAM" id="Coils"/>
    </source>
</evidence>
<dbReference type="Proteomes" id="UP001166674">
    <property type="component" value="Unassembled WGS sequence"/>
</dbReference>
<comment type="subcellular location">
    <subcellularLocation>
        <location evidence="1">Cell projection</location>
        <location evidence="1">Cilium</location>
    </subcellularLocation>
</comment>
<dbReference type="AlphaFoldDB" id="A0AA41SXW0"/>
<dbReference type="EMBL" id="JAATJV010275624">
    <property type="protein sequence ID" value="MBZ3876481.1"/>
    <property type="molecule type" value="Genomic_DNA"/>
</dbReference>
<proteinExistence type="predicted"/>
<comment type="caution">
    <text evidence="7">The sequence shown here is derived from an EMBL/GenBank/DDBJ whole genome shotgun (WGS) entry which is preliminary data.</text>
</comment>
<evidence type="ECO:0000313" key="8">
    <source>
        <dbReference type="Proteomes" id="UP001166674"/>
    </source>
</evidence>